<comment type="caution">
    <text evidence="5">The sequence shown here is derived from an EMBL/GenBank/DDBJ whole genome shotgun (WGS) entry which is preliminary data.</text>
</comment>
<dbReference type="Gene3D" id="1.10.10.10">
    <property type="entry name" value="Winged helix-like DNA-binding domain superfamily/Winged helix DNA-binding domain"/>
    <property type="match status" value="1"/>
</dbReference>
<evidence type="ECO:0000313" key="5">
    <source>
        <dbReference type="EMBL" id="ROR97980.1"/>
    </source>
</evidence>
<dbReference type="OrthoDB" id="6385403at2"/>
<dbReference type="GO" id="GO:0003677">
    <property type="term" value="F:DNA binding"/>
    <property type="evidence" value="ECO:0007669"/>
    <property type="project" value="UniProtKB-KW"/>
</dbReference>
<protein>
    <submittedName>
        <fullName evidence="5">Putative transcriptional regulator</fullName>
    </submittedName>
</protein>
<dbReference type="InterPro" id="IPR005650">
    <property type="entry name" value="BlaI_family"/>
</dbReference>
<evidence type="ECO:0000256" key="2">
    <source>
        <dbReference type="ARBA" id="ARBA00023015"/>
    </source>
</evidence>
<dbReference type="GO" id="GO:0045892">
    <property type="term" value="P:negative regulation of DNA-templated transcription"/>
    <property type="evidence" value="ECO:0007669"/>
    <property type="project" value="InterPro"/>
</dbReference>
<dbReference type="EMBL" id="RKHR01000008">
    <property type="protein sequence ID" value="ROR97980.1"/>
    <property type="molecule type" value="Genomic_DNA"/>
</dbReference>
<evidence type="ECO:0000313" key="6">
    <source>
        <dbReference type="Proteomes" id="UP000275394"/>
    </source>
</evidence>
<evidence type="ECO:0000256" key="1">
    <source>
        <dbReference type="ARBA" id="ARBA00011046"/>
    </source>
</evidence>
<evidence type="ECO:0000256" key="3">
    <source>
        <dbReference type="ARBA" id="ARBA00023125"/>
    </source>
</evidence>
<keyword evidence="3" id="KW-0238">DNA-binding</keyword>
<organism evidence="5 6">
    <name type="scientific">Sinobacterium caligoides</name>
    <dbReference type="NCBI Taxonomy" id="933926"/>
    <lineage>
        <taxon>Bacteria</taxon>
        <taxon>Pseudomonadati</taxon>
        <taxon>Pseudomonadota</taxon>
        <taxon>Gammaproteobacteria</taxon>
        <taxon>Cellvibrionales</taxon>
        <taxon>Spongiibacteraceae</taxon>
        <taxon>Sinobacterium</taxon>
    </lineage>
</organism>
<name>A0A3N2DDV6_9GAMM</name>
<sequence>MQLHQLPDLSRAEHDIFQVLWQHGQQSIREVHDQLDNDWAYSTTKTVMDRLTKKGLLSRDNFHGVFLYRAMIDRPTGLAKRVRYFAERVLKLDHTTVIALLAQRGELSSEEINKLRRLIELDIQHDNAQ</sequence>
<keyword evidence="6" id="KW-1185">Reference proteome</keyword>
<reference evidence="5 6" key="1">
    <citation type="submission" date="2018-11" db="EMBL/GenBank/DDBJ databases">
        <title>Genomic Encyclopedia of Type Strains, Phase IV (KMG-IV): sequencing the most valuable type-strain genomes for metagenomic binning, comparative biology and taxonomic classification.</title>
        <authorList>
            <person name="Goeker M."/>
        </authorList>
    </citation>
    <scope>NUCLEOTIDE SEQUENCE [LARGE SCALE GENOMIC DNA]</scope>
    <source>
        <strain evidence="5 6">DSM 100316</strain>
    </source>
</reference>
<comment type="similarity">
    <text evidence="1">Belongs to the BlaI transcriptional regulatory family.</text>
</comment>
<dbReference type="Proteomes" id="UP000275394">
    <property type="component" value="Unassembled WGS sequence"/>
</dbReference>
<dbReference type="PIRSF" id="PIRSF019455">
    <property type="entry name" value="CopR_AtkY"/>
    <property type="match status" value="1"/>
</dbReference>
<gene>
    <name evidence="5" type="ORF">EDC56_3649</name>
</gene>
<accession>A0A3N2DDV6</accession>
<keyword evidence="2" id="KW-0805">Transcription regulation</keyword>
<evidence type="ECO:0000256" key="4">
    <source>
        <dbReference type="ARBA" id="ARBA00023163"/>
    </source>
</evidence>
<proteinExistence type="inferred from homology"/>
<dbReference type="AlphaFoldDB" id="A0A3N2DDV6"/>
<keyword evidence="4" id="KW-0804">Transcription</keyword>
<dbReference type="InterPro" id="IPR036390">
    <property type="entry name" value="WH_DNA-bd_sf"/>
</dbReference>
<dbReference type="InterPro" id="IPR036388">
    <property type="entry name" value="WH-like_DNA-bd_sf"/>
</dbReference>
<dbReference type="Pfam" id="PF03965">
    <property type="entry name" value="Penicillinase_R"/>
    <property type="match status" value="1"/>
</dbReference>
<dbReference type="RefSeq" id="WP_123713972.1">
    <property type="nucleotide sequence ID" value="NZ_RKHR01000008.1"/>
</dbReference>
<dbReference type="SUPFAM" id="SSF46785">
    <property type="entry name" value="Winged helix' DNA-binding domain"/>
    <property type="match status" value="1"/>
</dbReference>